<name>A0A6I4MDY4_9ACTN</name>
<protein>
    <submittedName>
        <fullName evidence="2">STAS domain-containing protein</fullName>
    </submittedName>
</protein>
<dbReference type="Gene3D" id="3.30.750.24">
    <property type="entry name" value="STAS domain"/>
    <property type="match status" value="1"/>
</dbReference>
<dbReference type="Proteomes" id="UP000462055">
    <property type="component" value="Unassembled WGS sequence"/>
</dbReference>
<dbReference type="Pfam" id="PF14417">
    <property type="entry name" value="MEDS"/>
    <property type="match status" value="1"/>
</dbReference>
<dbReference type="PROSITE" id="PS50801">
    <property type="entry name" value="STAS"/>
    <property type="match status" value="1"/>
</dbReference>
<dbReference type="CDD" id="cd07043">
    <property type="entry name" value="STAS_anti-anti-sigma_factors"/>
    <property type="match status" value="1"/>
</dbReference>
<sequence length="283" mass="29229">MAVGHPAAVGGMRFGDHFFLAYDNGAERYAVLAAYLRAGLRAGHALVHLADGESAEAVRDRLRALFAADAPDLLAAVNDGRVAVPEAAGRPAAEVIASAAGPDRSAGVRVSVEASPSSRGWPGSAGFAAFEDAVGRAVAAAGDAMALCQFDRQWFGAGRLDALEACHGGRAGADAVFDDGVLRIDPLFAPPGLRLSGSIDESTLPGLLAALRGLDDRAAHVCLDLAGVEFCDLAGLRALVGVNEWSIVPDRLVVLRSAPRCVEMMMRASGWEGAPGIVHEGVR</sequence>
<dbReference type="InterPro" id="IPR002645">
    <property type="entry name" value="STAS_dom"/>
</dbReference>
<evidence type="ECO:0000259" key="1">
    <source>
        <dbReference type="PROSITE" id="PS50801"/>
    </source>
</evidence>
<dbReference type="InterPro" id="IPR058548">
    <property type="entry name" value="MlaB-like_STAS"/>
</dbReference>
<gene>
    <name evidence="2" type="ORF">F8568_026770</name>
</gene>
<dbReference type="InterPro" id="IPR036513">
    <property type="entry name" value="STAS_dom_sf"/>
</dbReference>
<dbReference type="AlphaFoldDB" id="A0A6I4MDY4"/>
<comment type="caution">
    <text evidence="2">The sequence shown here is derived from an EMBL/GenBank/DDBJ whole genome shotgun (WGS) entry which is preliminary data.</text>
</comment>
<accession>A0A6I4MDY4</accession>
<feature type="domain" description="STAS" evidence="1">
    <location>
        <begin position="193"/>
        <end position="242"/>
    </location>
</feature>
<evidence type="ECO:0000313" key="3">
    <source>
        <dbReference type="Proteomes" id="UP000462055"/>
    </source>
</evidence>
<evidence type="ECO:0000313" key="2">
    <source>
        <dbReference type="EMBL" id="MWA03923.1"/>
    </source>
</evidence>
<dbReference type="InterPro" id="IPR025847">
    <property type="entry name" value="MEDS_domain"/>
</dbReference>
<dbReference type="RefSeq" id="WP_151596458.1">
    <property type="nucleotide sequence ID" value="NZ_WBMS02000023.1"/>
</dbReference>
<dbReference type="EMBL" id="WBMS02000023">
    <property type="protein sequence ID" value="MWA03923.1"/>
    <property type="molecule type" value="Genomic_DNA"/>
</dbReference>
<keyword evidence="3" id="KW-1185">Reference proteome</keyword>
<organism evidence="2 3">
    <name type="scientific">Actinomadura physcomitrii</name>
    <dbReference type="NCBI Taxonomy" id="2650748"/>
    <lineage>
        <taxon>Bacteria</taxon>
        <taxon>Bacillati</taxon>
        <taxon>Actinomycetota</taxon>
        <taxon>Actinomycetes</taxon>
        <taxon>Streptosporangiales</taxon>
        <taxon>Thermomonosporaceae</taxon>
        <taxon>Actinomadura</taxon>
    </lineage>
</organism>
<dbReference type="SUPFAM" id="SSF52091">
    <property type="entry name" value="SpoIIaa-like"/>
    <property type="match status" value="1"/>
</dbReference>
<reference evidence="2" key="1">
    <citation type="submission" date="2019-12" db="EMBL/GenBank/DDBJ databases">
        <title>Actinomadura physcomitrii sp. nov., a novel actinomycete isolated from moss [Physcomitrium sphaericum (Ludw) Fuernr].</title>
        <authorList>
            <person name="Zhuang X."/>
        </authorList>
    </citation>
    <scope>NUCLEOTIDE SEQUENCE [LARGE SCALE GENOMIC DNA]</scope>
    <source>
        <strain evidence="2">LD22</strain>
    </source>
</reference>
<dbReference type="Pfam" id="PF13466">
    <property type="entry name" value="STAS_2"/>
    <property type="match status" value="1"/>
</dbReference>
<proteinExistence type="predicted"/>